<evidence type="ECO:0000313" key="1">
    <source>
        <dbReference type="EMBL" id="KAF6115210.1"/>
    </source>
</evidence>
<comment type="caution">
    <text evidence="1">The sequence shown here is derived from an EMBL/GenBank/DDBJ whole genome shotgun (WGS) entry which is preliminary data.</text>
</comment>
<reference evidence="1 2" key="1">
    <citation type="journal article" date="2020" name="Nature">
        <title>Six reference-quality genomes reveal evolution of bat adaptations.</title>
        <authorList>
            <person name="Jebb D."/>
            <person name="Huang Z."/>
            <person name="Pippel M."/>
            <person name="Hughes G.M."/>
            <person name="Lavrichenko K."/>
            <person name="Devanna P."/>
            <person name="Winkler S."/>
            <person name="Jermiin L.S."/>
            <person name="Skirmuntt E.C."/>
            <person name="Katzourakis A."/>
            <person name="Burkitt-Gray L."/>
            <person name="Ray D.A."/>
            <person name="Sullivan K.A.M."/>
            <person name="Roscito J.G."/>
            <person name="Kirilenko B.M."/>
            <person name="Davalos L.M."/>
            <person name="Corthals A.P."/>
            <person name="Power M.L."/>
            <person name="Jones G."/>
            <person name="Ransome R.D."/>
            <person name="Dechmann D.K.N."/>
            <person name="Locatelli A.G."/>
            <person name="Puechmaille S.J."/>
            <person name="Fedrigo O."/>
            <person name="Jarvis E.D."/>
            <person name="Hiller M."/>
            <person name="Vernes S.C."/>
            <person name="Myers E.W."/>
            <person name="Teeling E.C."/>
        </authorList>
    </citation>
    <scope>NUCLEOTIDE SEQUENCE [LARGE SCALE GENOMIC DNA]</scope>
    <source>
        <strain evidence="1">Bat1K_MPI-CBG_1</strain>
    </source>
</reference>
<accession>A0A834EC02</accession>
<organism evidence="1 2">
    <name type="scientific">Phyllostomus discolor</name>
    <name type="common">pale spear-nosed bat</name>
    <dbReference type="NCBI Taxonomy" id="89673"/>
    <lineage>
        <taxon>Eukaryota</taxon>
        <taxon>Metazoa</taxon>
        <taxon>Chordata</taxon>
        <taxon>Craniata</taxon>
        <taxon>Vertebrata</taxon>
        <taxon>Euteleostomi</taxon>
        <taxon>Mammalia</taxon>
        <taxon>Eutheria</taxon>
        <taxon>Laurasiatheria</taxon>
        <taxon>Chiroptera</taxon>
        <taxon>Yangochiroptera</taxon>
        <taxon>Phyllostomidae</taxon>
        <taxon>Phyllostominae</taxon>
        <taxon>Phyllostomus</taxon>
    </lineage>
</organism>
<sequence length="179" mass="19506">MRLHKPVRTPTNWFPPELMGFCSQFIPVPCPGFSDSKNRQAILPTDQGLFFFPGSLCLHTELVPGFPGLHLIPDPELCVPHWKSQRGPQGSLCHHRPFTVSSGKQNSTLSSSPAASIALVTMPCGLLPAQSLVLSALPVQSISLTSEFCIPCKEKPEASQNLIQHPRLPLAVVLRISQP</sequence>
<evidence type="ECO:0000313" key="2">
    <source>
        <dbReference type="Proteomes" id="UP000664940"/>
    </source>
</evidence>
<gene>
    <name evidence="1" type="ORF">HJG60_013636</name>
</gene>
<protein>
    <submittedName>
        <fullName evidence="1">Natural cytotoxicity triggering receptor 2</fullName>
    </submittedName>
</protein>
<dbReference type="EMBL" id="JABVXQ010000004">
    <property type="protein sequence ID" value="KAF6115210.1"/>
    <property type="molecule type" value="Genomic_DNA"/>
</dbReference>
<dbReference type="Proteomes" id="UP000664940">
    <property type="component" value="Unassembled WGS sequence"/>
</dbReference>
<proteinExistence type="predicted"/>
<keyword evidence="1" id="KW-0675">Receptor</keyword>
<name>A0A834EC02_9CHIR</name>
<dbReference type="AlphaFoldDB" id="A0A834EC02"/>